<feature type="chain" id="PRO_5020474407" description="Carboxypeptidase regulatory-like domain-containing protein" evidence="1">
    <location>
        <begin position="30"/>
        <end position="673"/>
    </location>
</feature>
<evidence type="ECO:0008006" key="4">
    <source>
        <dbReference type="Google" id="ProtNLM"/>
    </source>
</evidence>
<name>A0A4R5L624_9BURK</name>
<feature type="signal peptide" evidence="1">
    <location>
        <begin position="1"/>
        <end position="29"/>
    </location>
</feature>
<evidence type="ECO:0000313" key="2">
    <source>
        <dbReference type="EMBL" id="TDG04271.1"/>
    </source>
</evidence>
<dbReference type="EMBL" id="SMOD01000030">
    <property type="protein sequence ID" value="TDG04271.1"/>
    <property type="molecule type" value="Genomic_DNA"/>
</dbReference>
<sequence length="673" mass="67724">MKHNKRANPQRFKSQLTFLASAISLSFLAACGGGGGSQSATSTSTATPSSIGGTVAVGDALAGANVTLIDSTGKSVTATSDAGGNYSISLSGLTAPFVLVATDPGGVNAPLYSVTASVPTGSSAPVVANVTPLTTAVAAQLTSDGNPLELTKAATLAADVSTTSVNNAISTLNTILTPILSANGVSPSAFNPINQPFTPNQTGADAVIDSVAVITGASGGLQISSTSAPGTAITLNTSTSASASPQLAVPPVAASYLAATLQALSQCLAGTTSACSTAIDTNYLENGYSSTNGGFQAYHADLSASGSIITGAKTLVYWAAGQSPFPNITRASALVRIFYTNKAGQHNFALTVVQTNGSGGWDIVGNQQAYNVTISSFVDQRQYLDASDAAGNRYESGLGITVPTSSASAVNPSNLGSVNVVGAGLPSGGVWLEPRSGTGNTSLALTTRIVTSAPTTTTTTGSNTSLYRWAWQALPSDTSTFAFAPNSSDEGYIAATPLTAQTLPAPYASYTVTFYDTTGAQIGSPLTVVNSTPPLLPAAAQGVAWQTLGSDVINNFLTPSGSLAAAQATASIDWSGVVNGQNVSPLVTGIQIQAGTDTSASTPAEVDGWWTGVPTAQNGQYSETVTAGVAQNGVQTCTTACSFPALATGVSRLVQLNWGAEGVSYYNIWKYND</sequence>
<accession>A0A4R5L624</accession>
<proteinExistence type="predicted"/>
<organism evidence="2 3">
    <name type="scientific">Paraburkholderia guartelaensis</name>
    <dbReference type="NCBI Taxonomy" id="2546446"/>
    <lineage>
        <taxon>Bacteria</taxon>
        <taxon>Pseudomonadati</taxon>
        <taxon>Pseudomonadota</taxon>
        <taxon>Betaproteobacteria</taxon>
        <taxon>Burkholderiales</taxon>
        <taxon>Burkholderiaceae</taxon>
        <taxon>Paraburkholderia</taxon>
    </lineage>
</organism>
<dbReference type="PROSITE" id="PS51257">
    <property type="entry name" value="PROKAR_LIPOPROTEIN"/>
    <property type="match status" value="1"/>
</dbReference>
<evidence type="ECO:0000256" key="1">
    <source>
        <dbReference type="SAM" id="SignalP"/>
    </source>
</evidence>
<reference evidence="2 3" key="1">
    <citation type="submission" date="2019-03" db="EMBL/GenBank/DDBJ databases">
        <title>Paraburkholderia sp. isolated from native Mimosa gymnas in Guartela State Park, Brazil.</title>
        <authorList>
            <person name="Paulitsch F."/>
            <person name="Hungria M."/>
            <person name="Delamuta J.R.M."/>
            <person name="Ribeiro R.A."/>
            <person name="Dall'Agnol R."/>
            <person name="Silva J.S.B."/>
        </authorList>
    </citation>
    <scope>NUCLEOTIDE SEQUENCE [LARGE SCALE GENOMIC DNA]</scope>
    <source>
        <strain evidence="2 3">CNPSo 3008</strain>
    </source>
</reference>
<protein>
    <recommendedName>
        <fullName evidence="4">Carboxypeptidase regulatory-like domain-containing protein</fullName>
    </recommendedName>
</protein>
<dbReference type="RefSeq" id="WP_133186994.1">
    <property type="nucleotide sequence ID" value="NZ_SMOD01000030.1"/>
</dbReference>
<comment type="caution">
    <text evidence="2">The sequence shown here is derived from an EMBL/GenBank/DDBJ whole genome shotgun (WGS) entry which is preliminary data.</text>
</comment>
<gene>
    <name evidence="2" type="ORF">E1N52_30865</name>
</gene>
<dbReference type="AlphaFoldDB" id="A0A4R5L624"/>
<evidence type="ECO:0000313" key="3">
    <source>
        <dbReference type="Proteomes" id="UP000295606"/>
    </source>
</evidence>
<keyword evidence="1" id="KW-0732">Signal</keyword>
<dbReference type="OrthoDB" id="8572778at2"/>
<dbReference type="Proteomes" id="UP000295606">
    <property type="component" value="Unassembled WGS sequence"/>
</dbReference>